<protein>
    <submittedName>
        <fullName evidence="2">Trypsin-like peptidase domain-containing protein</fullName>
    </submittedName>
</protein>
<dbReference type="EMBL" id="JADDOJ010000020">
    <property type="protein sequence ID" value="MBE7940320.1"/>
    <property type="molecule type" value="Genomic_DNA"/>
</dbReference>
<evidence type="ECO:0000313" key="2">
    <source>
        <dbReference type="EMBL" id="MBE7940320.1"/>
    </source>
</evidence>
<dbReference type="SUPFAM" id="SSF50494">
    <property type="entry name" value="Trypsin-like serine proteases"/>
    <property type="match status" value="1"/>
</dbReference>
<dbReference type="InterPro" id="IPR009003">
    <property type="entry name" value="Peptidase_S1_PA"/>
</dbReference>
<dbReference type="Gene3D" id="2.40.10.120">
    <property type="match status" value="1"/>
</dbReference>
<comment type="caution">
    <text evidence="2">The sequence shown here is derived from an EMBL/GenBank/DDBJ whole genome shotgun (WGS) entry which is preliminary data.</text>
</comment>
<feature type="region of interest" description="Disordered" evidence="1">
    <location>
        <begin position="253"/>
        <end position="278"/>
    </location>
</feature>
<reference evidence="2 3" key="1">
    <citation type="submission" date="2020-10" db="EMBL/GenBank/DDBJ databases">
        <title>Draft genome of Ramlibacter aquaticus LMG 30558.</title>
        <authorList>
            <person name="Props R."/>
        </authorList>
    </citation>
    <scope>NUCLEOTIDE SEQUENCE [LARGE SCALE GENOMIC DNA]</scope>
    <source>
        <strain evidence="2 3">LMG 30558</strain>
    </source>
</reference>
<sequence>MTEPLLLATTRLSTFLGGAPLTAATAFFFARGGRLFAVTSRHVLHDEASGHAPDRIELVLHLDATDLTRTAVQSILLYRQGRAIWRQATDSAGPVDVAVIEIDRAALPPGVLLHAFGPHHLKPPAAGVEAGASLRVVGYPLGFFDTLHKLAVVRHAIVASSFGVRFQGKGFFLTDGRLHRGSSGAPVVIRCDEDDGGAAEGDTALPWRLLGVHGGRLDMADRDRVEDETLGLNCAWYADILLALTAAAPDEAPAAAAAAPASTPAPTPTRPVAPGRAA</sequence>
<gene>
    <name evidence="2" type="ORF">IM725_07030</name>
</gene>
<feature type="compositionally biased region" description="Low complexity" evidence="1">
    <location>
        <begin position="253"/>
        <end position="262"/>
    </location>
</feature>
<evidence type="ECO:0000313" key="3">
    <source>
        <dbReference type="Proteomes" id="UP000715965"/>
    </source>
</evidence>
<organism evidence="2 3">
    <name type="scientific">Ramlibacter aquaticus</name>
    <dbReference type="NCBI Taxonomy" id="2780094"/>
    <lineage>
        <taxon>Bacteria</taxon>
        <taxon>Pseudomonadati</taxon>
        <taxon>Pseudomonadota</taxon>
        <taxon>Betaproteobacteria</taxon>
        <taxon>Burkholderiales</taxon>
        <taxon>Comamonadaceae</taxon>
        <taxon>Ramlibacter</taxon>
    </lineage>
</organism>
<accession>A0ABR9SD99</accession>
<dbReference type="RefSeq" id="WP_193779864.1">
    <property type="nucleotide sequence ID" value="NZ_JADDOJ010000020.1"/>
</dbReference>
<dbReference type="Pfam" id="PF13365">
    <property type="entry name" value="Trypsin_2"/>
    <property type="match status" value="1"/>
</dbReference>
<name>A0ABR9SD99_9BURK</name>
<proteinExistence type="predicted"/>
<dbReference type="Proteomes" id="UP000715965">
    <property type="component" value="Unassembled WGS sequence"/>
</dbReference>
<keyword evidence="3" id="KW-1185">Reference proteome</keyword>
<evidence type="ECO:0000256" key="1">
    <source>
        <dbReference type="SAM" id="MobiDB-lite"/>
    </source>
</evidence>